<dbReference type="AlphaFoldDB" id="B9FQU6"/>
<dbReference type="PANTHER" id="PTHR31721">
    <property type="entry name" value="OS06G0710300 PROTEIN"/>
    <property type="match status" value="1"/>
</dbReference>
<organism evidence="3">
    <name type="scientific">Oryza sativa subsp. japonica</name>
    <name type="common">Rice</name>
    <dbReference type="NCBI Taxonomy" id="39947"/>
    <lineage>
        <taxon>Eukaryota</taxon>
        <taxon>Viridiplantae</taxon>
        <taxon>Streptophyta</taxon>
        <taxon>Embryophyta</taxon>
        <taxon>Tracheophyta</taxon>
        <taxon>Spermatophyta</taxon>
        <taxon>Magnoliopsida</taxon>
        <taxon>Liliopsida</taxon>
        <taxon>Poales</taxon>
        <taxon>Poaceae</taxon>
        <taxon>BOP clade</taxon>
        <taxon>Oryzoideae</taxon>
        <taxon>Oryzeae</taxon>
        <taxon>Oryzinae</taxon>
        <taxon>Oryza</taxon>
        <taxon>Oryza sativa</taxon>
    </lineage>
</organism>
<feature type="transmembrane region" description="Helical" evidence="2">
    <location>
        <begin position="264"/>
        <end position="293"/>
    </location>
</feature>
<keyword evidence="2" id="KW-0812">Transmembrane</keyword>
<proteinExistence type="predicted"/>
<dbReference type="Proteomes" id="UP000007752">
    <property type="component" value="Chromosome 6"/>
</dbReference>
<evidence type="ECO:0000256" key="2">
    <source>
        <dbReference type="SAM" id="Phobius"/>
    </source>
</evidence>
<evidence type="ECO:0000313" key="3">
    <source>
        <dbReference type="EMBL" id="EEE66338.1"/>
    </source>
</evidence>
<feature type="region of interest" description="Disordered" evidence="1">
    <location>
        <begin position="1"/>
        <end position="30"/>
    </location>
</feature>
<accession>B9FQU6</accession>
<feature type="compositionally biased region" description="Basic and acidic residues" evidence="1">
    <location>
        <begin position="17"/>
        <end position="30"/>
    </location>
</feature>
<feature type="transmembrane region" description="Helical" evidence="2">
    <location>
        <begin position="391"/>
        <end position="416"/>
    </location>
</feature>
<dbReference type="EMBL" id="CM000143">
    <property type="protein sequence ID" value="EEE66338.1"/>
    <property type="molecule type" value="Genomic_DNA"/>
</dbReference>
<protein>
    <submittedName>
        <fullName evidence="3">Uncharacterized protein</fullName>
    </submittedName>
</protein>
<name>B9FQU6_ORYSJ</name>
<dbReference type="PANTHER" id="PTHR31721:SF4">
    <property type="entry name" value="OS06G0710300 PROTEIN"/>
    <property type="match status" value="1"/>
</dbReference>
<reference evidence="3" key="1">
    <citation type="journal article" date="2005" name="PLoS Biol.">
        <title>The genomes of Oryza sativa: a history of duplications.</title>
        <authorList>
            <person name="Yu J."/>
            <person name="Wang J."/>
            <person name="Lin W."/>
            <person name="Li S."/>
            <person name="Li H."/>
            <person name="Zhou J."/>
            <person name="Ni P."/>
            <person name="Dong W."/>
            <person name="Hu S."/>
            <person name="Zeng C."/>
            <person name="Zhang J."/>
            <person name="Zhang Y."/>
            <person name="Li R."/>
            <person name="Xu Z."/>
            <person name="Li S."/>
            <person name="Li X."/>
            <person name="Zheng H."/>
            <person name="Cong L."/>
            <person name="Lin L."/>
            <person name="Yin J."/>
            <person name="Geng J."/>
            <person name="Li G."/>
            <person name="Shi J."/>
            <person name="Liu J."/>
            <person name="Lv H."/>
            <person name="Li J."/>
            <person name="Wang J."/>
            <person name="Deng Y."/>
            <person name="Ran L."/>
            <person name="Shi X."/>
            <person name="Wang X."/>
            <person name="Wu Q."/>
            <person name="Li C."/>
            <person name="Ren X."/>
            <person name="Wang J."/>
            <person name="Wang X."/>
            <person name="Li D."/>
            <person name="Liu D."/>
            <person name="Zhang X."/>
            <person name="Ji Z."/>
            <person name="Zhao W."/>
            <person name="Sun Y."/>
            <person name="Zhang Z."/>
            <person name="Bao J."/>
            <person name="Han Y."/>
            <person name="Dong L."/>
            <person name="Ji J."/>
            <person name="Chen P."/>
            <person name="Wu S."/>
            <person name="Liu J."/>
            <person name="Xiao Y."/>
            <person name="Bu D."/>
            <person name="Tan J."/>
            <person name="Yang L."/>
            <person name="Ye C."/>
            <person name="Zhang J."/>
            <person name="Xu J."/>
            <person name="Zhou Y."/>
            <person name="Yu Y."/>
            <person name="Zhang B."/>
            <person name="Zhuang S."/>
            <person name="Wei H."/>
            <person name="Liu B."/>
            <person name="Lei M."/>
            <person name="Yu H."/>
            <person name="Li Y."/>
            <person name="Xu H."/>
            <person name="Wei S."/>
            <person name="He X."/>
            <person name="Fang L."/>
            <person name="Zhang Z."/>
            <person name="Zhang Y."/>
            <person name="Huang X."/>
            <person name="Su Z."/>
            <person name="Tong W."/>
            <person name="Li J."/>
            <person name="Tong Z."/>
            <person name="Li S."/>
            <person name="Ye J."/>
            <person name="Wang L."/>
            <person name="Fang L."/>
            <person name="Lei T."/>
            <person name="Chen C."/>
            <person name="Chen H."/>
            <person name="Xu Z."/>
            <person name="Li H."/>
            <person name="Huang H."/>
            <person name="Zhang F."/>
            <person name="Xu H."/>
            <person name="Li N."/>
            <person name="Zhao C."/>
            <person name="Li S."/>
            <person name="Dong L."/>
            <person name="Huang Y."/>
            <person name="Li L."/>
            <person name="Xi Y."/>
            <person name="Qi Q."/>
            <person name="Li W."/>
            <person name="Zhang B."/>
            <person name="Hu W."/>
            <person name="Zhang Y."/>
            <person name="Tian X."/>
            <person name="Jiao Y."/>
            <person name="Liang X."/>
            <person name="Jin J."/>
            <person name="Gao L."/>
            <person name="Zheng W."/>
            <person name="Hao B."/>
            <person name="Liu S."/>
            <person name="Wang W."/>
            <person name="Yuan L."/>
            <person name="Cao M."/>
            <person name="McDermott J."/>
            <person name="Samudrala R."/>
            <person name="Wang J."/>
            <person name="Wong G.K."/>
            <person name="Yang H."/>
        </authorList>
    </citation>
    <scope>NUCLEOTIDE SEQUENCE [LARGE SCALE GENOMIC DNA]</scope>
</reference>
<feature type="transmembrane region" description="Helical" evidence="2">
    <location>
        <begin position="39"/>
        <end position="68"/>
    </location>
</feature>
<feature type="transmembrane region" description="Helical" evidence="2">
    <location>
        <begin position="313"/>
        <end position="332"/>
    </location>
</feature>
<gene>
    <name evidence="3" type="ORF">OsJ_22622</name>
</gene>
<sequence>MAAEERHHGTQTAMASDDDRHHDRGGWIRPEEKHRSSGVAWALVILCTLLAVGVIVAGATVFAVYLIYKPRMPYLVVSDAQLVRLDYDQGGTIDYLEALVTVMARNTNSRADASFARVDLALRFHGARRRAPPRRAVRGGERLRGAAPPRAKCGERAIEVEHLAGMKPRPTGFGAAAAAAAEVLVGGGCGGWAWRPRPRPATVASTAAMSVRGPGTTQAAAAASAVHSERHRGGVHGLQLPPLRLQFTADLEARIEKVIYACRFMTFLAIAGSLIGSVPCFLKGCVYVMDAFIEYYLHGGGKVTLMLVEAIDMFLVGTVMFVFGTGLYELFISNMDIAKSSSYGSNLFGLFRLPERPEWLEIQSVNDLKTKLGHVIVMVLLVGIFEKSKRVTITSCTDLFCFAASIFLSSACLYLLSRLSSK</sequence>
<dbReference type="InterPro" id="IPR005134">
    <property type="entry name" value="UPF0114"/>
</dbReference>
<evidence type="ECO:0000256" key="1">
    <source>
        <dbReference type="SAM" id="MobiDB-lite"/>
    </source>
</evidence>
<feature type="region of interest" description="Disordered" evidence="1">
    <location>
        <begin position="131"/>
        <end position="150"/>
    </location>
</feature>
<reference evidence="3" key="2">
    <citation type="submission" date="2008-12" db="EMBL/GenBank/DDBJ databases">
        <title>Improved gene annotation of the rice (Oryza sativa) genomes.</title>
        <authorList>
            <person name="Wang J."/>
            <person name="Li R."/>
            <person name="Fan W."/>
            <person name="Huang Q."/>
            <person name="Zhang J."/>
            <person name="Zhou Y."/>
            <person name="Hu Y."/>
            <person name="Zi S."/>
            <person name="Li J."/>
            <person name="Ni P."/>
            <person name="Zheng H."/>
            <person name="Zhang Y."/>
            <person name="Zhao M."/>
            <person name="Hao Q."/>
            <person name="McDermott J."/>
            <person name="Samudrala R."/>
            <person name="Kristiansen K."/>
            <person name="Wong G.K.-S."/>
        </authorList>
    </citation>
    <scope>NUCLEOTIDE SEQUENCE</scope>
</reference>
<keyword evidence="2" id="KW-0472">Membrane</keyword>
<dbReference type="Pfam" id="PF03350">
    <property type="entry name" value="UPF0114"/>
    <property type="match status" value="1"/>
</dbReference>
<keyword evidence="2" id="KW-1133">Transmembrane helix</keyword>